<dbReference type="InterPro" id="IPR003439">
    <property type="entry name" value="ABC_transporter-like_ATP-bd"/>
</dbReference>
<dbReference type="SMART" id="SM00382">
    <property type="entry name" value="AAA"/>
    <property type="match status" value="1"/>
</dbReference>
<evidence type="ECO:0000313" key="8">
    <source>
        <dbReference type="Proteomes" id="UP000186819"/>
    </source>
</evidence>
<dbReference type="AlphaFoldDB" id="A0A1N6UT76"/>
<dbReference type="Pfam" id="PF00005">
    <property type="entry name" value="ABC_tran"/>
    <property type="match status" value="1"/>
</dbReference>
<evidence type="ECO:0000256" key="4">
    <source>
        <dbReference type="ARBA" id="ARBA00022741"/>
    </source>
</evidence>
<dbReference type="PANTHER" id="PTHR46743:SF2">
    <property type="entry name" value="TEICHOIC ACIDS EXPORT ATP-BINDING PROTEIN TAGH"/>
    <property type="match status" value="1"/>
</dbReference>
<dbReference type="STRING" id="34027.SAMN05421829_10635"/>
<dbReference type="PROSITE" id="PS00211">
    <property type="entry name" value="ABC_TRANSPORTER_1"/>
    <property type="match status" value="1"/>
</dbReference>
<feature type="domain" description="ABC transporter" evidence="6">
    <location>
        <begin position="36"/>
        <end position="255"/>
    </location>
</feature>
<keyword evidence="5 7" id="KW-0067">ATP-binding</keyword>
<accession>A0A1N6UT76</accession>
<name>A0A1N6UT76_9RHOO</name>
<dbReference type="Gene3D" id="2.70.50.60">
    <property type="entry name" value="abc- transporter (atp binding component) like domain"/>
    <property type="match status" value="1"/>
</dbReference>
<evidence type="ECO:0000259" key="6">
    <source>
        <dbReference type="PROSITE" id="PS50893"/>
    </source>
</evidence>
<keyword evidence="3" id="KW-0472">Membrane</keyword>
<organism evidence="7 8">
    <name type="scientific">Aromatoleum tolulyticum</name>
    <dbReference type="NCBI Taxonomy" id="34027"/>
    <lineage>
        <taxon>Bacteria</taxon>
        <taxon>Pseudomonadati</taxon>
        <taxon>Pseudomonadota</taxon>
        <taxon>Betaproteobacteria</taxon>
        <taxon>Rhodocyclales</taxon>
        <taxon>Rhodocyclaceae</taxon>
        <taxon>Aromatoleum</taxon>
    </lineage>
</organism>
<dbReference type="CDD" id="cd10147">
    <property type="entry name" value="Wzt_C-like"/>
    <property type="match status" value="1"/>
</dbReference>
<comment type="similarity">
    <text evidence="1">Belongs to the ABC transporter superfamily.</text>
</comment>
<dbReference type="InterPro" id="IPR050683">
    <property type="entry name" value="Bact_Polysacc_Export_ATP-bd"/>
</dbReference>
<keyword evidence="3" id="KW-1003">Cell membrane</keyword>
<dbReference type="GO" id="GO:0016020">
    <property type="term" value="C:membrane"/>
    <property type="evidence" value="ECO:0007669"/>
    <property type="project" value="InterPro"/>
</dbReference>
<dbReference type="Pfam" id="PF14524">
    <property type="entry name" value="Wzt_C"/>
    <property type="match status" value="1"/>
</dbReference>
<evidence type="ECO:0000313" key="7">
    <source>
        <dbReference type="EMBL" id="SIQ68838.1"/>
    </source>
</evidence>
<evidence type="ECO:0000256" key="2">
    <source>
        <dbReference type="ARBA" id="ARBA00022448"/>
    </source>
</evidence>
<keyword evidence="4" id="KW-0547">Nucleotide-binding</keyword>
<dbReference type="InterPro" id="IPR027417">
    <property type="entry name" value="P-loop_NTPase"/>
</dbReference>
<dbReference type="InterPro" id="IPR017871">
    <property type="entry name" value="ABC_transporter-like_CS"/>
</dbReference>
<gene>
    <name evidence="7" type="ORF">SAMN05421829_10635</name>
</gene>
<dbReference type="InterPro" id="IPR003593">
    <property type="entry name" value="AAA+_ATPase"/>
</dbReference>
<dbReference type="GO" id="GO:0140359">
    <property type="term" value="F:ABC-type transporter activity"/>
    <property type="evidence" value="ECO:0007669"/>
    <property type="project" value="InterPro"/>
</dbReference>
<dbReference type="SUPFAM" id="SSF52540">
    <property type="entry name" value="P-loop containing nucleoside triphosphate hydrolases"/>
    <property type="match status" value="1"/>
</dbReference>
<evidence type="ECO:0000256" key="3">
    <source>
        <dbReference type="ARBA" id="ARBA00022475"/>
    </source>
</evidence>
<keyword evidence="8" id="KW-1185">Reference proteome</keyword>
<dbReference type="EMBL" id="FTMD01000006">
    <property type="protein sequence ID" value="SIQ68838.1"/>
    <property type="molecule type" value="Genomic_DNA"/>
</dbReference>
<dbReference type="Proteomes" id="UP000186819">
    <property type="component" value="Unassembled WGS sequence"/>
</dbReference>
<dbReference type="RefSeq" id="WP_076602050.1">
    <property type="nucleotide sequence ID" value="NZ_FTMD01000006.1"/>
</dbReference>
<dbReference type="GO" id="GO:0016887">
    <property type="term" value="F:ATP hydrolysis activity"/>
    <property type="evidence" value="ECO:0007669"/>
    <property type="project" value="InterPro"/>
</dbReference>
<dbReference type="CDD" id="cd03220">
    <property type="entry name" value="ABC_KpsT_Wzt"/>
    <property type="match status" value="1"/>
</dbReference>
<dbReference type="InterPro" id="IPR029439">
    <property type="entry name" value="Wzt_C"/>
</dbReference>
<evidence type="ECO:0000256" key="5">
    <source>
        <dbReference type="ARBA" id="ARBA00022840"/>
    </source>
</evidence>
<proteinExistence type="inferred from homology"/>
<protein>
    <submittedName>
        <fullName evidence="7">Lipopolysaccharide transport system ATP-binding protein</fullName>
    </submittedName>
</protein>
<keyword evidence="2" id="KW-0813">Transport</keyword>
<dbReference type="Gene3D" id="3.40.50.300">
    <property type="entry name" value="P-loop containing nucleotide triphosphate hydrolases"/>
    <property type="match status" value="1"/>
</dbReference>
<evidence type="ECO:0000256" key="1">
    <source>
        <dbReference type="ARBA" id="ARBA00005417"/>
    </source>
</evidence>
<reference evidence="8" key="1">
    <citation type="submission" date="2017-01" db="EMBL/GenBank/DDBJ databases">
        <authorList>
            <person name="Varghese N."/>
            <person name="Submissions S."/>
        </authorList>
    </citation>
    <scope>NUCLEOTIDE SEQUENCE [LARGE SCALE GENOMIC DNA]</scope>
    <source>
        <strain evidence="8">ATCC 51758</strain>
    </source>
</reference>
<dbReference type="OrthoDB" id="9778870at2"/>
<dbReference type="GO" id="GO:0005524">
    <property type="term" value="F:ATP binding"/>
    <property type="evidence" value="ECO:0007669"/>
    <property type="project" value="UniProtKB-KW"/>
</dbReference>
<dbReference type="PANTHER" id="PTHR46743">
    <property type="entry name" value="TEICHOIC ACIDS EXPORT ATP-BINDING PROTEIN TAGH"/>
    <property type="match status" value="1"/>
</dbReference>
<sequence length="454" mass="49964">MSSEVVIQVSSLSKCFEIYDQPRDRLKQFVLPRVQRKLGKLPNKYYREFWALRNVSFDVRKGETVGIVGRNGSGKSTLLQMICGTLEASLGTVCTRGKVAALLELGSGFNPEFTGRENVYLNGSVLGLSVDQVSERFESIEAFADIGEFIDQPVKTYSSGMMMRLAFSVIAHVDADILVIDEALAVGDAVFIQKCNLFLKNFIQRGTLLFVSHSMQAVLELCDRAIWLREGEMAADGNAKEVVRHYNAYVHQQINKDAVIQVTASMPSVSDAESNQRVGESLDVAARPAHAYLAKVFAFDFSSAFWGAGGAEIVGIELLDSDKTPVTQLSGGEVITVRICCHAINNLIHPIVGFCVRNQRGVELISENTSLGYMVDLPPYVAANSNFVAEFQFFLPYLPVGEYFIGGAVADRVDGEGHTQHHRRDDALRISVVSSHVVYGVLSMPMTNCTIRLE</sequence>
<dbReference type="PROSITE" id="PS50893">
    <property type="entry name" value="ABC_TRANSPORTER_2"/>
    <property type="match status" value="1"/>
</dbReference>
<dbReference type="InterPro" id="IPR015860">
    <property type="entry name" value="ABC_transpr_TagH-like"/>
</dbReference>